<gene>
    <name evidence="1" type="ORF">PG999_005058</name>
</gene>
<dbReference type="EMBL" id="JAQQWP010000004">
    <property type="protein sequence ID" value="KAK8120938.1"/>
    <property type="molecule type" value="Genomic_DNA"/>
</dbReference>
<protein>
    <submittedName>
        <fullName evidence="1">Uncharacterized protein</fullName>
    </submittedName>
</protein>
<proteinExistence type="predicted"/>
<evidence type="ECO:0000313" key="1">
    <source>
        <dbReference type="EMBL" id="KAK8120938.1"/>
    </source>
</evidence>
<accession>A0AAW0R180</accession>
<keyword evidence="2" id="KW-1185">Reference proteome</keyword>
<comment type="caution">
    <text evidence="1">The sequence shown here is derived from an EMBL/GenBank/DDBJ whole genome shotgun (WGS) entry which is preliminary data.</text>
</comment>
<reference evidence="1 2" key="1">
    <citation type="submission" date="2023-01" db="EMBL/GenBank/DDBJ databases">
        <title>Analysis of 21 Apiospora genomes using comparative genomics revels a genus with tremendous synthesis potential of carbohydrate active enzymes and secondary metabolites.</title>
        <authorList>
            <person name="Sorensen T."/>
        </authorList>
    </citation>
    <scope>NUCLEOTIDE SEQUENCE [LARGE SCALE GENOMIC DNA]</scope>
    <source>
        <strain evidence="1 2">CBS 117206</strain>
    </source>
</reference>
<dbReference type="Proteomes" id="UP001392437">
    <property type="component" value="Unassembled WGS sequence"/>
</dbReference>
<sequence length="271" mass="30670">MCKRTIQHYMHHDARIPMTLDINGSHDAPLYAHPLRTLLHSCDVDIGRDIKSTIGSVDDGSEPETPRQCKYHSCCICRVVVEMCPYVSLPRHSMHHTQPLDLAPSTSHANEYGGMPKPEECAGFTLEHRHQPLNTLKLTWCQWARARSNAVAELPSLLTVTLVAAATERRQPPPEQPLWRDLQEVVPQQHWRPVYRRAFDMYIEWSAWMFDYMAQLVTFREEDACALAELQRLGVAGGFAAVDRAATTAANVRALEEFLHTGLKWAASPPP</sequence>
<evidence type="ECO:0000313" key="2">
    <source>
        <dbReference type="Proteomes" id="UP001392437"/>
    </source>
</evidence>
<dbReference type="AlphaFoldDB" id="A0AAW0R180"/>
<organism evidence="1 2">
    <name type="scientific">Apiospora kogelbergensis</name>
    <dbReference type="NCBI Taxonomy" id="1337665"/>
    <lineage>
        <taxon>Eukaryota</taxon>
        <taxon>Fungi</taxon>
        <taxon>Dikarya</taxon>
        <taxon>Ascomycota</taxon>
        <taxon>Pezizomycotina</taxon>
        <taxon>Sordariomycetes</taxon>
        <taxon>Xylariomycetidae</taxon>
        <taxon>Amphisphaeriales</taxon>
        <taxon>Apiosporaceae</taxon>
        <taxon>Apiospora</taxon>
    </lineage>
</organism>
<name>A0AAW0R180_9PEZI</name>